<dbReference type="STRING" id="1795832.A7Q00_01660"/>
<evidence type="ECO:0000313" key="2">
    <source>
        <dbReference type="Proteomes" id="UP000077726"/>
    </source>
</evidence>
<evidence type="ECO:0000313" key="1">
    <source>
        <dbReference type="EMBL" id="OAM44283.1"/>
    </source>
</evidence>
<evidence type="ECO:0008006" key="3">
    <source>
        <dbReference type="Google" id="ProtNLM"/>
    </source>
</evidence>
<dbReference type="AlphaFoldDB" id="A0A1B6W193"/>
<keyword evidence="2" id="KW-1185">Reference proteome</keyword>
<dbReference type="OrthoDB" id="4929513at2"/>
<dbReference type="PANTHER" id="PTHR36436">
    <property type="entry name" value="SLL5081 PROTEIN"/>
    <property type="match status" value="1"/>
</dbReference>
<proteinExistence type="predicted"/>
<dbReference type="InterPro" id="IPR035948">
    <property type="entry name" value="YwqG-like_sf"/>
</dbReference>
<comment type="caution">
    <text evidence="1">The sequence shown here is derived from an EMBL/GenBank/DDBJ whole genome shotgun (WGS) entry which is preliminary data.</text>
</comment>
<gene>
    <name evidence="1" type="ORF">A7Q00_01660</name>
</gene>
<dbReference type="Pfam" id="PF09234">
    <property type="entry name" value="DUF1963"/>
    <property type="match status" value="1"/>
</dbReference>
<dbReference type="SUPFAM" id="SSF103032">
    <property type="entry name" value="Hypothetical protein YwqG"/>
    <property type="match status" value="1"/>
</dbReference>
<dbReference type="Gene3D" id="2.30.320.10">
    <property type="entry name" value="YwqG-like"/>
    <property type="match status" value="1"/>
</dbReference>
<dbReference type="PANTHER" id="PTHR36436:SF6">
    <property type="entry name" value="SLL5081 PROTEIN"/>
    <property type="match status" value="1"/>
</dbReference>
<name>A0A1B6W193_9NEIS</name>
<reference evidence="2" key="1">
    <citation type="submission" date="2016-05" db="EMBL/GenBank/DDBJ databases">
        <title>Draft genome of Corynebacterium afermentans subsp. afermentans LCDC 88199T.</title>
        <authorList>
            <person name="Bernier A.-M."/>
            <person name="Bernard K."/>
        </authorList>
    </citation>
    <scope>NUCLEOTIDE SEQUENCE [LARGE SCALE GENOMIC DNA]</scope>
    <source>
        <strain evidence="2">NML130454</strain>
    </source>
</reference>
<dbReference type="EMBL" id="LXSQ01000006">
    <property type="protein sequence ID" value="OAM44283.1"/>
    <property type="molecule type" value="Genomic_DNA"/>
</dbReference>
<protein>
    <recommendedName>
        <fullName evidence="3">DUF1963 domain-containing protein</fullName>
    </recommendedName>
</protein>
<sequence>MRVPDHPLLAPYKAAILAAEKPTAEIILEPCSNLTLSQSKIGGLPYLPPDAEYPRNPYRQPLTLLAQINFAEMPPLPDFPTSGILQWFINLHGFFNCWGLDSKNPLNQDGFRVLYYPEVLQDDALVQDFSFLENVPPVPPPKRSLWRRIKDWGMEGENHPPFVHPCAIRFQSGSQFPSFQDCTLHLRGEGVPDITYDNYEHDDEAVCDAYTEFVFAESAADKHGYYNGGHRIGGYPEFTQEDPRAPVPAFREYVQLMQLDSDDKHTMWGDAGVGHLFIHPDDLRRRDFSRVMYSWDCC</sequence>
<organism evidence="1 2">
    <name type="scientific">Eikenella halliae</name>
    <dbReference type="NCBI Taxonomy" id="1795832"/>
    <lineage>
        <taxon>Bacteria</taxon>
        <taxon>Pseudomonadati</taxon>
        <taxon>Pseudomonadota</taxon>
        <taxon>Betaproteobacteria</taxon>
        <taxon>Neisseriales</taxon>
        <taxon>Neisseriaceae</taxon>
        <taxon>Eikenella</taxon>
    </lineage>
</organism>
<accession>A0A1B6W193</accession>
<dbReference type="InterPro" id="IPR015315">
    <property type="entry name" value="DUF1963"/>
</dbReference>
<dbReference type="Proteomes" id="UP000077726">
    <property type="component" value="Unassembled WGS sequence"/>
</dbReference>
<dbReference type="RefSeq" id="WP_064088914.1">
    <property type="nucleotide sequence ID" value="NZ_LXSQ01000006.1"/>
</dbReference>